<keyword evidence="3" id="KW-0804">Transcription</keyword>
<evidence type="ECO:0000256" key="1">
    <source>
        <dbReference type="ARBA" id="ARBA00023015"/>
    </source>
</evidence>
<dbReference type="Pfam" id="PF00356">
    <property type="entry name" value="LacI"/>
    <property type="match status" value="1"/>
</dbReference>
<keyword evidence="1" id="KW-0805">Transcription regulation</keyword>
<reference evidence="6" key="1">
    <citation type="journal article" date="2019" name="Int. J. Syst. Evol. Microbiol.">
        <title>The Global Catalogue of Microorganisms (GCM) 10K type strain sequencing project: providing services to taxonomists for standard genome sequencing and annotation.</title>
        <authorList>
            <consortium name="The Broad Institute Genomics Platform"/>
            <consortium name="The Broad Institute Genome Sequencing Center for Infectious Disease"/>
            <person name="Wu L."/>
            <person name="Ma J."/>
        </authorList>
    </citation>
    <scope>NUCLEOTIDE SEQUENCE [LARGE SCALE GENOMIC DNA]</scope>
    <source>
        <strain evidence="6">YIM 94188</strain>
    </source>
</reference>
<dbReference type="EMBL" id="JBHSNS010000003">
    <property type="protein sequence ID" value="MFC5729114.1"/>
    <property type="molecule type" value="Genomic_DNA"/>
</dbReference>
<dbReference type="Gene3D" id="1.10.260.40">
    <property type="entry name" value="lambda repressor-like DNA-binding domains"/>
    <property type="match status" value="1"/>
</dbReference>
<gene>
    <name evidence="5" type="ORF">ACFPQB_09300</name>
</gene>
<dbReference type="InterPro" id="IPR046335">
    <property type="entry name" value="LacI/GalR-like_sensor"/>
</dbReference>
<dbReference type="SUPFAM" id="SSF47413">
    <property type="entry name" value="lambda repressor-like DNA-binding domains"/>
    <property type="match status" value="1"/>
</dbReference>
<dbReference type="InterPro" id="IPR010982">
    <property type="entry name" value="Lambda_DNA-bd_dom_sf"/>
</dbReference>
<dbReference type="Proteomes" id="UP001596072">
    <property type="component" value="Unassembled WGS sequence"/>
</dbReference>
<dbReference type="CDD" id="cd06267">
    <property type="entry name" value="PBP1_LacI_sugar_binding-like"/>
    <property type="match status" value="1"/>
</dbReference>
<dbReference type="GO" id="GO:0003677">
    <property type="term" value="F:DNA binding"/>
    <property type="evidence" value="ECO:0007669"/>
    <property type="project" value="UniProtKB-KW"/>
</dbReference>
<dbReference type="PANTHER" id="PTHR30146:SF153">
    <property type="entry name" value="LACTOSE OPERON REPRESSOR"/>
    <property type="match status" value="1"/>
</dbReference>
<accession>A0ABW0ZIB6</accession>
<dbReference type="RefSeq" id="WP_136434679.1">
    <property type="nucleotide sequence ID" value="NZ_JBHSNS010000003.1"/>
</dbReference>
<dbReference type="CDD" id="cd01392">
    <property type="entry name" value="HTH_LacI"/>
    <property type="match status" value="1"/>
</dbReference>
<sequence length="343" mass="35948">MEKARTTLRLQDVAEQAGVSIATASRSLSGATGVSPSVAERVREVARQMGYVANLHARSLAAGTSRSVGLVVHEIGDPYFAEIASGVLRVGAREGLTVQICHSGRDPERELDQIRMLVANRVGAVVIAGSGFVDPAMQAAARADLQAYRRNGGRVAVIGRHHLGVDAVVPDNIKGGRAVAEHVLGLGHRSIAVATGSRELTTIADRLTGVAEAFAAAGIDFDRVPIIEAAFTRDGGKAAAEEILTRHRDVTAVLAMNDDMAIGILSTLRSHGVSVPDQISVSGFDDVAVAQDLSPSLTTVRLPMVEMGESALELALKEPAARPRRQRAAHQLVVRGSTAPPPA</sequence>
<dbReference type="SUPFAM" id="SSF53822">
    <property type="entry name" value="Periplasmic binding protein-like I"/>
    <property type="match status" value="1"/>
</dbReference>
<keyword evidence="2 5" id="KW-0238">DNA-binding</keyword>
<evidence type="ECO:0000256" key="2">
    <source>
        <dbReference type="ARBA" id="ARBA00023125"/>
    </source>
</evidence>
<dbReference type="InterPro" id="IPR000843">
    <property type="entry name" value="HTH_LacI"/>
</dbReference>
<name>A0ABW0ZIB6_9ACTN</name>
<protein>
    <submittedName>
        <fullName evidence="5">LacI family DNA-binding transcriptional regulator</fullName>
    </submittedName>
</protein>
<dbReference type="PROSITE" id="PS50932">
    <property type="entry name" value="HTH_LACI_2"/>
    <property type="match status" value="1"/>
</dbReference>
<comment type="caution">
    <text evidence="5">The sequence shown here is derived from an EMBL/GenBank/DDBJ whole genome shotgun (WGS) entry which is preliminary data.</text>
</comment>
<evidence type="ECO:0000313" key="6">
    <source>
        <dbReference type="Proteomes" id="UP001596072"/>
    </source>
</evidence>
<dbReference type="Pfam" id="PF13377">
    <property type="entry name" value="Peripla_BP_3"/>
    <property type="match status" value="1"/>
</dbReference>
<keyword evidence="6" id="KW-1185">Reference proteome</keyword>
<evidence type="ECO:0000256" key="3">
    <source>
        <dbReference type="ARBA" id="ARBA00023163"/>
    </source>
</evidence>
<organism evidence="5 6">
    <name type="scientific">Nocardioides vastitatis</name>
    <dbReference type="NCBI Taxonomy" id="2568655"/>
    <lineage>
        <taxon>Bacteria</taxon>
        <taxon>Bacillati</taxon>
        <taxon>Actinomycetota</taxon>
        <taxon>Actinomycetes</taxon>
        <taxon>Propionibacteriales</taxon>
        <taxon>Nocardioidaceae</taxon>
        <taxon>Nocardioides</taxon>
    </lineage>
</organism>
<proteinExistence type="predicted"/>
<evidence type="ECO:0000259" key="4">
    <source>
        <dbReference type="PROSITE" id="PS50932"/>
    </source>
</evidence>
<feature type="domain" description="HTH lacI-type" evidence="4">
    <location>
        <begin position="8"/>
        <end position="62"/>
    </location>
</feature>
<dbReference type="InterPro" id="IPR028082">
    <property type="entry name" value="Peripla_BP_I"/>
</dbReference>
<dbReference type="Gene3D" id="3.40.50.2300">
    <property type="match status" value="2"/>
</dbReference>
<dbReference type="PANTHER" id="PTHR30146">
    <property type="entry name" value="LACI-RELATED TRANSCRIPTIONAL REPRESSOR"/>
    <property type="match status" value="1"/>
</dbReference>
<dbReference type="SMART" id="SM00354">
    <property type="entry name" value="HTH_LACI"/>
    <property type="match status" value="1"/>
</dbReference>
<evidence type="ECO:0000313" key="5">
    <source>
        <dbReference type="EMBL" id="MFC5729114.1"/>
    </source>
</evidence>